<gene>
    <name evidence="1" type="ORF">Slati_3664800</name>
</gene>
<reference evidence="1" key="2">
    <citation type="journal article" date="2024" name="Plant">
        <title>Genomic evolution and insights into agronomic trait innovations of Sesamum species.</title>
        <authorList>
            <person name="Miao H."/>
            <person name="Wang L."/>
            <person name="Qu L."/>
            <person name="Liu H."/>
            <person name="Sun Y."/>
            <person name="Le M."/>
            <person name="Wang Q."/>
            <person name="Wei S."/>
            <person name="Zheng Y."/>
            <person name="Lin W."/>
            <person name="Duan Y."/>
            <person name="Cao H."/>
            <person name="Xiong S."/>
            <person name="Wang X."/>
            <person name="Wei L."/>
            <person name="Li C."/>
            <person name="Ma Q."/>
            <person name="Ju M."/>
            <person name="Zhao R."/>
            <person name="Li G."/>
            <person name="Mu C."/>
            <person name="Tian Q."/>
            <person name="Mei H."/>
            <person name="Zhang T."/>
            <person name="Gao T."/>
            <person name="Zhang H."/>
        </authorList>
    </citation>
    <scope>NUCLEOTIDE SEQUENCE</scope>
    <source>
        <strain evidence="1">KEN1</strain>
    </source>
</reference>
<comment type="caution">
    <text evidence="1">The sequence shown here is derived from an EMBL/GenBank/DDBJ whole genome shotgun (WGS) entry which is preliminary data.</text>
</comment>
<protein>
    <submittedName>
        <fullName evidence="1">Uncharacterized protein</fullName>
    </submittedName>
</protein>
<reference evidence="1" key="1">
    <citation type="submission" date="2020-06" db="EMBL/GenBank/DDBJ databases">
        <authorList>
            <person name="Li T."/>
            <person name="Hu X."/>
            <person name="Zhang T."/>
            <person name="Song X."/>
            <person name="Zhang H."/>
            <person name="Dai N."/>
            <person name="Sheng W."/>
            <person name="Hou X."/>
            <person name="Wei L."/>
        </authorList>
    </citation>
    <scope>NUCLEOTIDE SEQUENCE</scope>
    <source>
        <strain evidence="1">KEN1</strain>
        <tissue evidence="1">Leaf</tissue>
    </source>
</reference>
<organism evidence="1">
    <name type="scientific">Sesamum latifolium</name>
    <dbReference type="NCBI Taxonomy" id="2727402"/>
    <lineage>
        <taxon>Eukaryota</taxon>
        <taxon>Viridiplantae</taxon>
        <taxon>Streptophyta</taxon>
        <taxon>Embryophyta</taxon>
        <taxon>Tracheophyta</taxon>
        <taxon>Spermatophyta</taxon>
        <taxon>Magnoliopsida</taxon>
        <taxon>eudicotyledons</taxon>
        <taxon>Gunneridae</taxon>
        <taxon>Pentapetalae</taxon>
        <taxon>asterids</taxon>
        <taxon>lamiids</taxon>
        <taxon>Lamiales</taxon>
        <taxon>Pedaliaceae</taxon>
        <taxon>Sesamum</taxon>
    </lineage>
</organism>
<dbReference type="AlphaFoldDB" id="A0AAW2U0G0"/>
<sequence length="151" mass="16545">MVVVVVTHTCRAGVEATHTYKVGVEATHTCKAVVVEICKHMEAVVVTHTCRAGVEGTRTYKVVVEEICKHMAVEVVTHTCRVAVVATHTCKVEVAGVIDMYKEVVVVVNYTSRAATNSMMGSRHLQLQQGWRRELAEPTAGVLCTSPWLLK</sequence>
<dbReference type="EMBL" id="JACGWN010000013">
    <property type="protein sequence ID" value="KAL0410751.1"/>
    <property type="molecule type" value="Genomic_DNA"/>
</dbReference>
<proteinExistence type="predicted"/>
<evidence type="ECO:0000313" key="1">
    <source>
        <dbReference type="EMBL" id="KAL0410751.1"/>
    </source>
</evidence>
<accession>A0AAW2U0G0</accession>
<name>A0AAW2U0G0_9LAMI</name>